<keyword evidence="17" id="KW-0067">ATP-binding</keyword>
<dbReference type="AlphaFoldDB" id="A0A1Y4LIB6"/>
<comment type="cofactor">
    <cofactor evidence="4">
        <name>Zn(2+)</name>
        <dbReference type="ChEBI" id="CHEBI:29105"/>
    </cofactor>
</comment>
<evidence type="ECO:0000256" key="15">
    <source>
        <dbReference type="ARBA" id="ARBA00022777"/>
    </source>
</evidence>
<protein>
    <recommendedName>
        <fullName evidence="9 22">3-dehydroquinate synthase</fullName>
        <ecNumber evidence="8 22">4.2.3.4</ecNumber>
    </recommendedName>
</protein>
<dbReference type="InterPro" id="IPR030960">
    <property type="entry name" value="DHQS/DOIS_N"/>
</dbReference>
<evidence type="ECO:0000256" key="14">
    <source>
        <dbReference type="ARBA" id="ARBA00022741"/>
    </source>
</evidence>
<organism evidence="25 26">
    <name type="scientific">Faecalitalea cylindroides</name>
    <dbReference type="NCBI Taxonomy" id="39483"/>
    <lineage>
        <taxon>Bacteria</taxon>
        <taxon>Bacillati</taxon>
        <taxon>Bacillota</taxon>
        <taxon>Erysipelotrichia</taxon>
        <taxon>Erysipelotrichales</taxon>
        <taxon>Erysipelotrichaceae</taxon>
        <taxon>Faecalitalea</taxon>
    </lineage>
</organism>
<comment type="catalytic activity">
    <reaction evidence="1">
        <text>7-phospho-2-dehydro-3-deoxy-D-arabino-heptonate = 3-dehydroquinate + phosphate</text>
        <dbReference type="Rhea" id="RHEA:21968"/>
        <dbReference type="ChEBI" id="CHEBI:32364"/>
        <dbReference type="ChEBI" id="CHEBI:43474"/>
        <dbReference type="ChEBI" id="CHEBI:58394"/>
        <dbReference type="EC" id="4.2.3.4"/>
    </reaction>
</comment>
<dbReference type="EMBL" id="NFKM01000026">
    <property type="protein sequence ID" value="OUP56448.1"/>
    <property type="molecule type" value="Genomic_DNA"/>
</dbReference>
<feature type="domain" description="3-dehydroquinate synthase N-terminal" evidence="23">
    <location>
        <begin position="60"/>
        <end position="172"/>
    </location>
</feature>
<proteinExistence type="inferred from homology"/>
<evidence type="ECO:0000256" key="10">
    <source>
        <dbReference type="ARBA" id="ARBA00022490"/>
    </source>
</evidence>
<evidence type="ECO:0000259" key="24">
    <source>
        <dbReference type="Pfam" id="PF24621"/>
    </source>
</evidence>
<comment type="caution">
    <text evidence="25">The sequence shown here is derived from an EMBL/GenBank/DDBJ whole genome shotgun (WGS) entry which is preliminary data.</text>
</comment>
<dbReference type="GO" id="GO:0005737">
    <property type="term" value="C:cytoplasm"/>
    <property type="evidence" value="ECO:0007669"/>
    <property type="project" value="UniProtKB-SubCell"/>
</dbReference>
<comment type="subcellular location">
    <subcellularLocation>
        <location evidence="5">Cytoplasm</location>
    </subcellularLocation>
</comment>
<keyword evidence="20" id="KW-0456">Lyase</keyword>
<comment type="similarity">
    <text evidence="7">Belongs to the sugar phosphate cyclases superfamily. Dehydroquinate synthase family.</text>
</comment>
<gene>
    <name evidence="25" type="ORF">B5F14_09730</name>
</gene>
<sequence>MQLNVNLKDCAYPITIQRNALNNIQETIQTNRKIMIITDSGVPQKWIDIVSSQCLDSFIVTIPNGEQSKCFKQYEELLLEAIEHEMTRKDAIIALGGGVVGDLAGFVAATYMRGIDFYNIPTTLLSQVDSSVGGKVAIDAGNYKNIVGAFWQPKAVIIDPNVLSTLPQRHINNGLVEALKTGLIQDKELVELFKQDDLDIDQIIYRSINVKRKVVEQDERESSLRKILNFGHTIGHAIEGAYGLDTYLHGECVAMGMLFFIDNKELKEDVLKIYEKLHLPKVPDYDVDTLMNFIQHDKKSSSSSITIVLVKQAGTYELQEVSYDTIKTYLERGPYEK</sequence>
<keyword evidence="12" id="KW-0808">Transferase</keyword>
<dbReference type="GO" id="GO:0016301">
    <property type="term" value="F:kinase activity"/>
    <property type="evidence" value="ECO:0007669"/>
    <property type="project" value="UniProtKB-KW"/>
</dbReference>
<feature type="domain" description="3-dehydroquinate synthase C-terminal" evidence="24">
    <location>
        <begin position="174"/>
        <end position="300"/>
    </location>
</feature>
<comment type="cofactor">
    <cofactor evidence="2">
        <name>NAD(+)</name>
        <dbReference type="ChEBI" id="CHEBI:57540"/>
    </cofactor>
</comment>
<evidence type="ECO:0000256" key="17">
    <source>
        <dbReference type="ARBA" id="ARBA00022840"/>
    </source>
</evidence>
<comment type="pathway">
    <text evidence="6">Metabolic intermediate biosynthesis; chorismate biosynthesis; chorismate from D-erythrose 4-phosphate and phosphoenolpyruvate: step 2/7.</text>
</comment>
<evidence type="ECO:0000256" key="7">
    <source>
        <dbReference type="ARBA" id="ARBA00005412"/>
    </source>
</evidence>
<dbReference type="Gene3D" id="3.40.50.1970">
    <property type="match status" value="1"/>
</dbReference>
<dbReference type="InterPro" id="IPR016037">
    <property type="entry name" value="DHQ_synth_AroB"/>
</dbReference>
<dbReference type="NCBIfam" id="TIGR01357">
    <property type="entry name" value="aroB"/>
    <property type="match status" value="1"/>
</dbReference>
<evidence type="ECO:0000313" key="25">
    <source>
        <dbReference type="EMBL" id="OUP56448.1"/>
    </source>
</evidence>
<dbReference type="PROSITE" id="PS01128">
    <property type="entry name" value="SHIKIMATE_KINASE"/>
    <property type="match status" value="1"/>
</dbReference>
<name>A0A1Y4LIB6_9FIRM</name>
<dbReference type="GO" id="GO:0008652">
    <property type="term" value="P:amino acid biosynthetic process"/>
    <property type="evidence" value="ECO:0007669"/>
    <property type="project" value="UniProtKB-KW"/>
</dbReference>
<evidence type="ECO:0000256" key="12">
    <source>
        <dbReference type="ARBA" id="ARBA00022679"/>
    </source>
</evidence>
<evidence type="ECO:0000256" key="20">
    <source>
        <dbReference type="ARBA" id="ARBA00023239"/>
    </source>
</evidence>
<keyword evidence="19" id="KW-0057">Aromatic amino acid biosynthesis</keyword>
<dbReference type="SUPFAM" id="SSF56796">
    <property type="entry name" value="Dehydroquinate synthase-like"/>
    <property type="match status" value="1"/>
</dbReference>
<keyword evidence="26" id="KW-1185">Reference proteome</keyword>
<evidence type="ECO:0000256" key="2">
    <source>
        <dbReference type="ARBA" id="ARBA00001911"/>
    </source>
</evidence>
<dbReference type="RefSeq" id="WP_087159168.1">
    <property type="nucleotide sequence ID" value="NZ_JADNDT010000039.1"/>
</dbReference>
<dbReference type="GO" id="GO:0009423">
    <property type="term" value="P:chorismate biosynthetic process"/>
    <property type="evidence" value="ECO:0007669"/>
    <property type="project" value="UniProtKB-UniRule"/>
</dbReference>
<evidence type="ECO:0000256" key="11">
    <source>
        <dbReference type="ARBA" id="ARBA00022605"/>
    </source>
</evidence>
<keyword evidence="11" id="KW-0028">Amino-acid biosynthesis</keyword>
<evidence type="ECO:0000256" key="3">
    <source>
        <dbReference type="ARBA" id="ARBA00001941"/>
    </source>
</evidence>
<keyword evidence="13" id="KW-0479">Metal-binding</keyword>
<keyword evidence="14" id="KW-0547">Nucleotide-binding</keyword>
<dbReference type="Proteomes" id="UP000195447">
    <property type="component" value="Unassembled WGS sequence"/>
</dbReference>
<dbReference type="Gene3D" id="1.20.1090.10">
    <property type="entry name" value="Dehydroquinate synthase-like - alpha domain"/>
    <property type="match status" value="1"/>
</dbReference>
<evidence type="ECO:0000256" key="19">
    <source>
        <dbReference type="ARBA" id="ARBA00023141"/>
    </source>
</evidence>
<evidence type="ECO:0000256" key="22">
    <source>
        <dbReference type="NCBIfam" id="TIGR01357"/>
    </source>
</evidence>
<keyword evidence="10" id="KW-0963">Cytoplasm</keyword>
<keyword evidence="15" id="KW-0418">Kinase</keyword>
<keyword evidence="21" id="KW-0170">Cobalt</keyword>
<dbReference type="FunFam" id="3.40.50.1970:FF:000007">
    <property type="entry name" value="Pentafunctional AROM polypeptide"/>
    <property type="match status" value="1"/>
</dbReference>
<dbReference type="GO" id="GO:0046872">
    <property type="term" value="F:metal ion binding"/>
    <property type="evidence" value="ECO:0007669"/>
    <property type="project" value="UniProtKB-KW"/>
</dbReference>
<dbReference type="PANTHER" id="PTHR43622:SF7">
    <property type="entry name" value="3-DEHYDROQUINATE SYNTHASE, CHLOROPLASTIC"/>
    <property type="match status" value="1"/>
</dbReference>
<evidence type="ECO:0000256" key="16">
    <source>
        <dbReference type="ARBA" id="ARBA00022833"/>
    </source>
</evidence>
<evidence type="ECO:0000256" key="4">
    <source>
        <dbReference type="ARBA" id="ARBA00001947"/>
    </source>
</evidence>
<evidence type="ECO:0000313" key="26">
    <source>
        <dbReference type="Proteomes" id="UP000195447"/>
    </source>
</evidence>
<evidence type="ECO:0000256" key="8">
    <source>
        <dbReference type="ARBA" id="ARBA00013031"/>
    </source>
</evidence>
<evidence type="ECO:0000256" key="1">
    <source>
        <dbReference type="ARBA" id="ARBA00001393"/>
    </source>
</evidence>
<dbReference type="GO" id="GO:0005524">
    <property type="term" value="F:ATP binding"/>
    <property type="evidence" value="ECO:0007669"/>
    <property type="project" value="UniProtKB-KW"/>
</dbReference>
<reference evidence="26" key="1">
    <citation type="submission" date="2017-04" db="EMBL/GenBank/DDBJ databases">
        <title>Function of individual gut microbiota members based on whole genome sequencing of pure cultures obtained from chicken caecum.</title>
        <authorList>
            <person name="Medvecky M."/>
            <person name="Cejkova D."/>
            <person name="Polansky O."/>
            <person name="Karasova D."/>
            <person name="Kubasova T."/>
            <person name="Cizek A."/>
            <person name="Rychlik I."/>
        </authorList>
    </citation>
    <scope>NUCLEOTIDE SEQUENCE [LARGE SCALE GENOMIC DNA]</scope>
    <source>
        <strain evidence="26">An178</strain>
    </source>
</reference>
<evidence type="ECO:0000256" key="6">
    <source>
        <dbReference type="ARBA" id="ARBA00004661"/>
    </source>
</evidence>
<keyword evidence="16" id="KW-0862">Zinc</keyword>
<evidence type="ECO:0000256" key="5">
    <source>
        <dbReference type="ARBA" id="ARBA00004496"/>
    </source>
</evidence>
<dbReference type="Pfam" id="PF01761">
    <property type="entry name" value="DHQ_synthase"/>
    <property type="match status" value="1"/>
</dbReference>
<evidence type="ECO:0000256" key="9">
    <source>
        <dbReference type="ARBA" id="ARBA00017684"/>
    </source>
</evidence>
<dbReference type="GO" id="GO:0003856">
    <property type="term" value="F:3-dehydroquinate synthase activity"/>
    <property type="evidence" value="ECO:0007669"/>
    <property type="project" value="UniProtKB-UniRule"/>
</dbReference>
<evidence type="ECO:0000259" key="23">
    <source>
        <dbReference type="Pfam" id="PF01761"/>
    </source>
</evidence>
<dbReference type="InterPro" id="IPR030963">
    <property type="entry name" value="DHQ_synth_fam"/>
</dbReference>
<dbReference type="PIRSF" id="PIRSF001455">
    <property type="entry name" value="DHQ_synth"/>
    <property type="match status" value="1"/>
</dbReference>
<dbReference type="PANTHER" id="PTHR43622">
    <property type="entry name" value="3-DEHYDROQUINATE SYNTHASE"/>
    <property type="match status" value="1"/>
</dbReference>
<keyword evidence="18" id="KW-0520">NAD</keyword>
<dbReference type="InterPro" id="IPR056179">
    <property type="entry name" value="DHQS_C"/>
</dbReference>
<evidence type="ECO:0000256" key="21">
    <source>
        <dbReference type="ARBA" id="ARBA00023285"/>
    </source>
</evidence>
<accession>A0A1Y4LIB6</accession>
<dbReference type="GO" id="GO:0009073">
    <property type="term" value="P:aromatic amino acid family biosynthetic process"/>
    <property type="evidence" value="ECO:0007669"/>
    <property type="project" value="UniProtKB-KW"/>
</dbReference>
<evidence type="ECO:0000256" key="18">
    <source>
        <dbReference type="ARBA" id="ARBA00023027"/>
    </source>
</evidence>
<dbReference type="InterPro" id="IPR023000">
    <property type="entry name" value="Shikimate_kinase_CS"/>
</dbReference>
<dbReference type="CDD" id="cd08195">
    <property type="entry name" value="DHQS"/>
    <property type="match status" value="1"/>
</dbReference>
<dbReference type="EC" id="4.2.3.4" evidence="8 22"/>
<dbReference type="InterPro" id="IPR050071">
    <property type="entry name" value="Dehydroquinate_synthase"/>
</dbReference>
<dbReference type="Pfam" id="PF24621">
    <property type="entry name" value="DHQS_C"/>
    <property type="match status" value="1"/>
</dbReference>
<comment type="cofactor">
    <cofactor evidence="3">
        <name>Co(2+)</name>
        <dbReference type="ChEBI" id="CHEBI:48828"/>
    </cofactor>
</comment>
<evidence type="ECO:0000256" key="13">
    <source>
        <dbReference type="ARBA" id="ARBA00022723"/>
    </source>
</evidence>